<feature type="transmembrane region" description="Helical" evidence="11">
    <location>
        <begin position="54"/>
        <end position="73"/>
    </location>
</feature>
<dbReference type="PANTHER" id="PTHR22763:SF167">
    <property type="entry name" value="RING FINGER PROTEIN 145"/>
    <property type="match status" value="1"/>
</dbReference>
<evidence type="ECO:0000313" key="14">
    <source>
        <dbReference type="Proteomes" id="UP001108240"/>
    </source>
</evidence>
<dbReference type="Gene3D" id="3.30.40.10">
    <property type="entry name" value="Zinc/RING finger domain, C3HC4 (zinc finger)"/>
    <property type="match status" value="1"/>
</dbReference>
<sequence>MAVKERVEAVLNVGLRVPSIMLLEVLYRWDVSSFFQKIQRSSLNNNPLFQYKYLALYLHYVGYILSLVLLTLPRQHLVQLYLYVLTALLLFAGHQISRDYVRSELESGYEGPLYLEPLSINRFTTALICQLVVCTLCSCVMQTKRIWLFSAHLLPLVARLCLVPLETIVFVNRFAMIFTGLEVIYFLASNLLVPFNLAKTAYRELAQVVEVYGLLALGMSLWNQLILPVLFMCFWLVLFALQIYTYLSTRDQPTSRERLLFLFLTSIAECCCTPYSLLGLVFTVSFVALGVLTLCKFYLQGYRAFMNDNTVGMTEGITLLILAVQTGLIELQVIHRAFLLSIILFIVVASILQSMLEIADPIVLALGASRDKSLWKHFRAVSLCLFLLVFPAYMSYMICQFFHMDFWLLIIISSSILTSLQVLGTLLIYVLFMVEELRKAPVENMDDVIYWVNGTYRLLEFLVALCVVAYGVSETVFGEWTVMGSTIVLIHSYYNVWLRAQLGWQSFLLRRDAVNKIKNLPTASHQQLQQHNDICSICYQDMTSAVITPCSHLFHAGCLKKWLYVQETCPLCHNQLKGSSQPGSSTQDAPPQEPPIQPAGDLDPSTNPESDSTLQVPQQDGTTFASASDLRLYMKNIPMYKYICKGVLICKSTL</sequence>
<feature type="transmembrane region" description="Helical" evidence="11">
    <location>
        <begin position="146"/>
        <end position="165"/>
    </location>
</feature>
<feature type="transmembrane region" description="Helical" evidence="11">
    <location>
        <begin position="377"/>
        <end position="394"/>
    </location>
</feature>
<dbReference type="GO" id="GO:0016020">
    <property type="term" value="C:membrane"/>
    <property type="evidence" value="ECO:0007669"/>
    <property type="project" value="UniProtKB-SubCell"/>
</dbReference>
<accession>A0A9J8D503</accession>
<evidence type="ECO:0000256" key="10">
    <source>
        <dbReference type="SAM" id="MobiDB-lite"/>
    </source>
</evidence>
<reference evidence="13" key="1">
    <citation type="submission" date="2025-08" db="UniProtKB">
        <authorList>
            <consortium name="Ensembl"/>
        </authorList>
    </citation>
    <scope>IDENTIFICATION</scope>
</reference>
<evidence type="ECO:0000256" key="9">
    <source>
        <dbReference type="PROSITE-ProRule" id="PRU00175"/>
    </source>
</evidence>
<dbReference type="GO" id="GO:0036503">
    <property type="term" value="P:ERAD pathway"/>
    <property type="evidence" value="ECO:0007669"/>
    <property type="project" value="TreeGrafter"/>
</dbReference>
<dbReference type="Ensembl" id="ENSCCRT00000179347.1">
    <property type="protein sequence ID" value="ENSCCRP00000177512.1"/>
    <property type="gene ID" value="ENSCCRG00000037085.2"/>
</dbReference>
<dbReference type="SUPFAM" id="SSF57850">
    <property type="entry name" value="RING/U-box"/>
    <property type="match status" value="1"/>
</dbReference>
<dbReference type="InterPro" id="IPR025754">
    <property type="entry name" value="TRC8_N_dom"/>
</dbReference>
<evidence type="ECO:0000256" key="4">
    <source>
        <dbReference type="ARBA" id="ARBA00022771"/>
    </source>
</evidence>
<dbReference type="SMART" id="SM00184">
    <property type="entry name" value="RING"/>
    <property type="match status" value="1"/>
</dbReference>
<dbReference type="GO" id="GO:0043161">
    <property type="term" value="P:proteasome-mediated ubiquitin-dependent protein catabolic process"/>
    <property type="evidence" value="ECO:0007669"/>
    <property type="project" value="TreeGrafter"/>
</dbReference>
<comment type="subcellular location">
    <subcellularLocation>
        <location evidence="1">Membrane</location>
        <topology evidence="1">Multi-pass membrane protein</topology>
    </subcellularLocation>
</comment>
<dbReference type="GO" id="GO:0008270">
    <property type="term" value="F:zinc ion binding"/>
    <property type="evidence" value="ECO:0007669"/>
    <property type="project" value="UniProtKB-KW"/>
</dbReference>
<dbReference type="SMART" id="SM00744">
    <property type="entry name" value="RINGv"/>
    <property type="match status" value="1"/>
</dbReference>
<feature type="transmembrane region" description="Helical" evidence="11">
    <location>
        <begin position="171"/>
        <end position="193"/>
    </location>
</feature>
<dbReference type="Pfam" id="PF13639">
    <property type="entry name" value="zf-RING_2"/>
    <property type="match status" value="1"/>
</dbReference>
<feature type="transmembrane region" description="Helical" evidence="11">
    <location>
        <begin position="455"/>
        <end position="472"/>
    </location>
</feature>
<dbReference type="Proteomes" id="UP001108240">
    <property type="component" value="Unplaced"/>
</dbReference>
<feature type="compositionally biased region" description="Polar residues" evidence="10">
    <location>
        <begin position="580"/>
        <end position="589"/>
    </location>
</feature>
<dbReference type="InterPro" id="IPR050731">
    <property type="entry name" value="HRD1_E3_ubiq-ligases"/>
</dbReference>
<dbReference type="InterPro" id="IPR013083">
    <property type="entry name" value="Znf_RING/FYVE/PHD"/>
</dbReference>
<name>A0A9J8D503_CYPCA</name>
<dbReference type="GO" id="GO:0061630">
    <property type="term" value="F:ubiquitin protein ligase activity"/>
    <property type="evidence" value="ECO:0007669"/>
    <property type="project" value="TreeGrafter"/>
</dbReference>
<feature type="transmembrane region" description="Helical" evidence="11">
    <location>
        <begin position="311"/>
        <end position="331"/>
    </location>
</feature>
<feature type="transmembrane region" description="Helical" evidence="11">
    <location>
        <begin position="80"/>
        <end position="97"/>
    </location>
</feature>
<feature type="domain" description="RING-type" evidence="12">
    <location>
        <begin position="535"/>
        <end position="573"/>
    </location>
</feature>
<dbReference type="AlphaFoldDB" id="A0A9J8D503"/>
<dbReference type="FunFam" id="3.30.40.10:FF:000145">
    <property type="entry name" value="RING finger protein 145"/>
    <property type="match status" value="1"/>
</dbReference>
<keyword evidence="2 11" id="KW-0812">Transmembrane</keyword>
<evidence type="ECO:0000256" key="3">
    <source>
        <dbReference type="ARBA" id="ARBA00022723"/>
    </source>
</evidence>
<feature type="transmembrane region" description="Helical" evidence="11">
    <location>
        <begin position="229"/>
        <end position="247"/>
    </location>
</feature>
<evidence type="ECO:0000256" key="11">
    <source>
        <dbReference type="SAM" id="Phobius"/>
    </source>
</evidence>
<feature type="compositionally biased region" description="Polar residues" evidence="10">
    <location>
        <begin position="604"/>
        <end position="621"/>
    </location>
</feature>
<evidence type="ECO:0000256" key="5">
    <source>
        <dbReference type="ARBA" id="ARBA00022833"/>
    </source>
</evidence>
<dbReference type="InterPro" id="IPR011016">
    <property type="entry name" value="Znf_RING-CH"/>
</dbReference>
<evidence type="ECO:0000256" key="6">
    <source>
        <dbReference type="ARBA" id="ARBA00022989"/>
    </source>
</evidence>
<evidence type="ECO:0000256" key="1">
    <source>
        <dbReference type="ARBA" id="ARBA00004141"/>
    </source>
</evidence>
<keyword evidence="4 9" id="KW-0863">Zinc-finger</keyword>
<evidence type="ECO:0000313" key="13">
    <source>
        <dbReference type="Ensembl" id="ENSCCRP00000177512.1"/>
    </source>
</evidence>
<evidence type="ECO:0000256" key="2">
    <source>
        <dbReference type="ARBA" id="ARBA00022692"/>
    </source>
</evidence>
<evidence type="ECO:0000256" key="8">
    <source>
        <dbReference type="ARBA" id="ARBA00035709"/>
    </source>
</evidence>
<dbReference type="InterPro" id="IPR001841">
    <property type="entry name" value="Znf_RING"/>
</dbReference>
<reference evidence="13" key="2">
    <citation type="submission" date="2025-09" db="UniProtKB">
        <authorList>
            <consortium name="Ensembl"/>
        </authorList>
    </citation>
    <scope>IDENTIFICATION</scope>
</reference>
<feature type="transmembrane region" description="Helical" evidence="11">
    <location>
        <begin position="406"/>
        <end position="434"/>
    </location>
</feature>
<dbReference type="Pfam" id="PF13705">
    <property type="entry name" value="TRC8_N"/>
    <property type="match status" value="1"/>
</dbReference>
<protein>
    <recommendedName>
        <fullName evidence="8">RING finger protein 145</fullName>
    </recommendedName>
</protein>
<keyword evidence="6 11" id="KW-1133">Transmembrane helix</keyword>
<dbReference type="GeneTree" id="ENSGT00940000157281"/>
<feature type="transmembrane region" description="Helical" evidence="11">
    <location>
        <begin position="282"/>
        <end position="299"/>
    </location>
</feature>
<evidence type="ECO:0000259" key="12">
    <source>
        <dbReference type="PROSITE" id="PS50089"/>
    </source>
</evidence>
<dbReference type="PROSITE" id="PS50089">
    <property type="entry name" value="ZF_RING_2"/>
    <property type="match status" value="1"/>
</dbReference>
<keyword evidence="5" id="KW-0862">Zinc</keyword>
<evidence type="ECO:0000256" key="7">
    <source>
        <dbReference type="ARBA" id="ARBA00023136"/>
    </source>
</evidence>
<feature type="transmembrane region" description="Helical" evidence="11">
    <location>
        <begin position="337"/>
        <end position="356"/>
    </location>
</feature>
<dbReference type="PANTHER" id="PTHR22763">
    <property type="entry name" value="RING ZINC FINGER PROTEIN"/>
    <property type="match status" value="1"/>
</dbReference>
<proteinExistence type="predicted"/>
<organism evidence="13 14">
    <name type="scientific">Cyprinus carpio carpio</name>
    <dbReference type="NCBI Taxonomy" id="630221"/>
    <lineage>
        <taxon>Eukaryota</taxon>
        <taxon>Metazoa</taxon>
        <taxon>Chordata</taxon>
        <taxon>Craniata</taxon>
        <taxon>Vertebrata</taxon>
        <taxon>Euteleostomi</taxon>
        <taxon>Actinopterygii</taxon>
        <taxon>Neopterygii</taxon>
        <taxon>Teleostei</taxon>
        <taxon>Ostariophysi</taxon>
        <taxon>Cypriniformes</taxon>
        <taxon>Cyprinidae</taxon>
        <taxon>Cyprininae</taxon>
        <taxon>Cyprinus</taxon>
    </lineage>
</organism>
<keyword evidence="3" id="KW-0479">Metal-binding</keyword>
<feature type="transmembrane region" description="Helical" evidence="11">
    <location>
        <begin position="478"/>
        <end position="498"/>
    </location>
</feature>
<feature type="region of interest" description="Disordered" evidence="10">
    <location>
        <begin position="580"/>
        <end position="621"/>
    </location>
</feature>
<keyword evidence="7 11" id="KW-0472">Membrane</keyword>
<keyword evidence="14" id="KW-1185">Reference proteome</keyword>
<dbReference type="GO" id="GO:0012505">
    <property type="term" value="C:endomembrane system"/>
    <property type="evidence" value="ECO:0007669"/>
    <property type="project" value="TreeGrafter"/>
</dbReference>